<dbReference type="Proteomes" id="UP001316803">
    <property type="component" value="Unassembled WGS sequence"/>
</dbReference>
<evidence type="ECO:0000256" key="6">
    <source>
        <dbReference type="SAM" id="MobiDB-lite"/>
    </source>
</evidence>
<dbReference type="GO" id="GO:0010961">
    <property type="term" value="P:intracellular magnesium ion homeostasis"/>
    <property type="evidence" value="ECO:0007669"/>
    <property type="project" value="TreeGrafter"/>
</dbReference>
<comment type="similarity">
    <text evidence="2">Belongs to the CorA metal ion transporter (MIT) (TC 1.A.35) family.</text>
</comment>
<feature type="transmembrane region" description="Helical" evidence="7">
    <location>
        <begin position="639"/>
        <end position="660"/>
    </location>
</feature>
<evidence type="ECO:0000313" key="8">
    <source>
        <dbReference type="EMBL" id="KAK5954397.1"/>
    </source>
</evidence>
<dbReference type="EMBL" id="JAKLMC020000008">
    <property type="protein sequence ID" value="KAK5954397.1"/>
    <property type="molecule type" value="Genomic_DNA"/>
</dbReference>
<reference evidence="8 9" key="1">
    <citation type="submission" date="2022-12" db="EMBL/GenBank/DDBJ databases">
        <title>Genomic features and morphological characterization of a novel Knufia sp. strain isolated from spacecraft assembly facility.</title>
        <authorList>
            <person name="Teixeira M."/>
            <person name="Chander A.M."/>
            <person name="Stajich J.E."/>
            <person name="Venkateswaran K."/>
        </authorList>
    </citation>
    <scope>NUCLEOTIDE SEQUENCE [LARGE SCALE GENOMIC DNA]</scope>
    <source>
        <strain evidence="8 9">FJI-L2-BK-P2</strain>
    </source>
</reference>
<dbReference type="PANTHER" id="PTHR21535">
    <property type="entry name" value="MAGNESIUM AND COBALT TRANSPORT PROTEIN/MITOCHONDRIAL IMPORT INNER MEMBRANE TRANSLOCASE SUBUNIT TIM8"/>
    <property type="match status" value="1"/>
</dbReference>
<organism evidence="8 9">
    <name type="scientific">Knufia fluminis</name>
    <dbReference type="NCBI Taxonomy" id="191047"/>
    <lineage>
        <taxon>Eukaryota</taxon>
        <taxon>Fungi</taxon>
        <taxon>Dikarya</taxon>
        <taxon>Ascomycota</taxon>
        <taxon>Pezizomycotina</taxon>
        <taxon>Eurotiomycetes</taxon>
        <taxon>Chaetothyriomycetidae</taxon>
        <taxon>Chaetothyriales</taxon>
        <taxon>Trichomeriaceae</taxon>
        <taxon>Knufia</taxon>
    </lineage>
</organism>
<comment type="caution">
    <text evidence="8">The sequence shown here is derived from an EMBL/GenBank/DDBJ whole genome shotgun (WGS) entry which is preliminary data.</text>
</comment>
<keyword evidence="9" id="KW-1185">Reference proteome</keyword>
<keyword evidence="4 7" id="KW-1133">Transmembrane helix</keyword>
<feature type="region of interest" description="Disordered" evidence="6">
    <location>
        <begin position="248"/>
        <end position="281"/>
    </location>
</feature>
<feature type="region of interest" description="Disordered" evidence="6">
    <location>
        <begin position="1"/>
        <end position="49"/>
    </location>
</feature>
<dbReference type="FunFam" id="1.20.58.340:FF:000027">
    <property type="entry name" value="CorA family metal ion transporter (Eurofung)"/>
    <property type="match status" value="1"/>
</dbReference>
<feature type="region of interest" description="Disordered" evidence="6">
    <location>
        <begin position="94"/>
        <end position="169"/>
    </location>
</feature>
<dbReference type="GO" id="GO:0015095">
    <property type="term" value="F:magnesium ion transmembrane transporter activity"/>
    <property type="evidence" value="ECO:0007669"/>
    <property type="project" value="InterPro"/>
</dbReference>
<dbReference type="Gene3D" id="1.20.58.340">
    <property type="entry name" value="Magnesium transport protein CorA, transmembrane region"/>
    <property type="match status" value="2"/>
</dbReference>
<feature type="transmembrane region" description="Helical" evidence="7">
    <location>
        <begin position="604"/>
        <end position="627"/>
    </location>
</feature>
<evidence type="ECO:0000313" key="9">
    <source>
        <dbReference type="Proteomes" id="UP001316803"/>
    </source>
</evidence>
<name>A0AAN8INQ5_9EURO</name>
<feature type="compositionally biased region" description="Basic and acidic residues" evidence="6">
    <location>
        <begin position="23"/>
        <end position="32"/>
    </location>
</feature>
<feature type="compositionally biased region" description="Low complexity" evidence="6">
    <location>
        <begin position="35"/>
        <end position="45"/>
    </location>
</feature>
<protein>
    <submittedName>
        <fullName evidence="8">Uncharacterized protein</fullName>
    </submittedName>
</protein>
<evidence type="ECO:0000256" key="1">
    <source>
        <dbReference type="ARBA" id="ARBA00004141"/>
    </source>
</evidence>
<dbReference type="AlphaFoldDB" id="A0AAN8INQ5"/>
<dbReference type="InterPro" id="IPR044089">
    <property type="entry name" value="Alr1-like"/>
</dbReference>
<sequence length="666" mass="73555">MSSDGTPMSDRLNTRFSTPAPELDDHRPRRPSEAPAPTRAQPPARIDLPILEVQGATPRASVMDPNDLLHVDDALRNLPIASPGQSIARDFENAISDGSEDGSDVQSPVVRRGSARRDTAKRGGRPKDIRQHDRSRDTSSSRSTSPANSVEAFAEPRRRQRANTVGSLPESIDLQRYKAAGSYTDTRRPTLTDISVPAALQSRAGTYEDAERNASFVIDDEPGKTYKIDFEELEEFVALCKQGKVPTGAISSSTSEASGEKKVFHDQRQSAGQQDVQNAPLNGENFYEKSNLGFTSSAETAAEGNKKPGPAPMPVQDTIDRFTFFSTDVQKPKFAKSLADYTADGTKFQELFDVGPEGGVWWLDVMNPTQAELDVIASAFQIHRLTKEDIEMQEPREKVELFRDYYFVCFRSFNMNRLSEDFLDPIHLYIIVTADGVLSFSYTANPHAHNVRRRISKVGDFVSLGPDYICYALIDDIVDSFAPTIRDVEAESENIEDSVFIARDSDLGALLRQIGEARKRVLNMMRLLGGKADVIKGFAKRCNEQYDITPRGDIGLYLGDIQDHVVTMMSNLGHIEKMLSRSHANYLAQLSVDHLLKGNSTNKALAKITVFATILVPLNLITGLFGMNVHVPGMDKPGYGWFGGIIGAIALFVTCALLTARKMKLI</sequence>
<keyword evidence="3 7" id="KW-0812">Transmembrane</keyword>
<dbReference type="PANTHER" id="PTHR21535:SF55">
    <property type="entry name" value="MAGNESIUM TRANSPORTER ALR1-RELATED"/>
    <property type="match status" value="1"/>
</dbReference>
<keyword evidence="5 7" id="KW-0472">Membrane</keyword>
<proteinExistence type="inferred from homology"/>
<accession>A0AAN8INQ5</accession>
<dbReference type="GO" id="GO:0005886">
    <property type="term" value="C:plasma membrane"/>
    <property type="evidence" value="ECO:0007669"/>
    <property type="project" value="TreeGrafter"/>
</dbReference>
<evidence type="ECO:0000256" key="4">
    <source>
        <dbReference type="ARBA" id="ARBA00022989"/>
    </source>
</evidence>
<dbReference type="Gene3D" id="3.30.460.20">
    <property type="entry name" value="CorA soluble domain-like"/>
    <property type="match status" value="1"/>
</dbReference>
<feature type="compositionally biased region" description="Polar residues" evidence="6">
    <location>
        <begin position="269"/>
        <end position="280"/>
    </location>
</feature>
<feature type="compositionally biased region" description="Basic and acidic residues" evidence="6">
    <location>
        <begin position="258"/>
        <end position="268"/>
    </location>
</feature>
<evidence type="ECO:0000256" key="2">
    <source>
        <dbReference type="ARBA" id="ARBA00009765"/>
    </source>
</evidence>
<feature type="compositionally biased region" description="Basic and acidic residues" evidence="6">
    <location>
        <begin position="115"/>
        <end position="139"/>
    </location>
</feature>
<dbReference type="SUPFAM" id="SSF143865">
    <property type="entry name" value="CorA soluble domain-like"/>
    <property type="match status" value="1"/>
</dbReference>
<dbReference type="InterPro" id="IPR002523">
    <property type="entry name" value="MgTranspt_CorA/ZnTranspt_ZntB"/>
</dbReference>
<dbReference type="InterPro" id="IPR045863">
    <property type="entry name" value="CorA_TM1_TM2"/>
</dbReference>
<evidence type="ECO:0000256" key="5">
    <source>
        <dbReference type="ARBA" id="ARBA00023136"/>
    </source>
</evidence>
<evidence type="ECO:0000256" key="7">
    <source>
        <dbReference type="SAM" id="Phobius"/>
    </source>
</evidence>
<evidence type="ECO:0000256" key="3">
    <source>
        <dbReference type="ARBA" id="ARBA00022692"/>
    </source>
</evidence>
<dbReference type="CDD" id="cd12829">
    <property type="entry name" value="Alr1p-like"/>
    <property type="match status" value="1"/>
</dbReference>
<dbReference type="Pfam" id="PF01544">
    <property type="entry name" value="CorA"/>
    <property type="match status" value="1"/>
</dbReference>
<gene>
    <name evidence="8" type="ORF">OHC33_004119</name>
</gene>
<dbReference type="SUPFAM" id="SSF144083">
    <property type="entry name" value="Magnesium transport protein CorA, transmembrane region"/>
    <property type="match status" value="1"/>
</dbReference>
<dbReference type="InterPro" id="IPR045861">
    <property type="entry name" value="CorA_cytoplasmic_dom"/>
</dbReference>
<comment type="subcellular location">
    <subcellularLocation>
        <location evidence="1">Membrane</location>
        <topology evidence="1">Multi-pass membrane protein</topology>
    </subcellularLocation>
</comment>